<name>A0A1W1I5S5_9BACT</name>
<gene>
    <name evidence="2" type="ORF">NSJP_2184</name>
</gene>
<keyword evidence="3" id="KW-1185">Reference proteome</keyword>
<reference evidence="2 3" key="1">
    <citation type="submission" date="2017-03" db="EMBL/GenBank/DDBJ databases">
        <authorList>
            <person name="Afonso C.L."/>
            <person name="Miller P.J."/>
            <person name="Scott M.A."/>
            <person name="Spackman E."/>
            <person name="Goraichik I."/>
            <person name="Dimitrov K.M."/>
            <person name="Suarez D.L."/>
            <person name="Swayne D.E."/>
        </authorList>
    </citation>
    <scope>NUCLEOTIDE SEQUENCE [LARGE SCALE GENOMIC DNA]</scope>
    <source>
        <strain evidence="2">Genome sequencing of Nitrospira japonica strain NJ11</strain>
    </source>
</reference>
<dbReference type="Pfam" id="PF01833">
    <property type="entry name" value="TIG"/>
    <property type="match status" value="1"/>
</dbReference>
<evidence type="ECO:0000313" key="3">
    <source>
        <dbReference type="Proteomes" id="UP000192042"/>
    </source>
</evidence>
<dbReference type="Proteomes" id="UP000192042">
    <property type="component" value="Chromosome I"/>
</dbReference>
<dbReference type="InterPro" id="IPR014756">
    <property type="entry name" value="Ig_E-set"/>
</dbReference>
<organism evidence="2 3">
    <name type="scientific">Nitrospira japonica</name>
    <dbReference type="NCBI Taxonomy" id="1325564"/>
    <lineage>
        <taxon>Bacteria</taxon>
        <taxon>Pseudomonadati</taxon>
        <taxon>Nitrospirota</taxon>
        <taxon>Nitrospiria</taxon>
        <taxon>Nitrospirales</taxon>
        <taxon>Nitrospiraceae</taxon>
        <taxon>Nitrospira</taxon>
    </lineage>
</organism>
<dbReference type="InterPro" id="IPR002909">
    <property type="entry name" value="IPT_dom"/>
</dbReference>
<dbReference type="RefSeq" id="WP_080886752.1">
    <property type="nucleotide sequence ID" value="NZ_LT828648.1"/>
</dbReference>
<evidence type="ECO:0000259" key="1">
    <source>
        <dbReference type="Pfam" id="PF01833"/>
    </source>
</evidence>
<dbReference type="OrthoDB" id="9794261at2"/>
<dbReference type="Gene3D" id="2.60.40.10">
    <property type="entry name" value="Immunoglobulins"/>
    <property type="match status" value="1"/>
</dbReference>
<dbReference type="SUPFAM" id="SSF81296">
    <property type="entry name" value="E set domains"/>
    <property type="match status" value="1"/>
</dbReference>
<feature type="domain" description="IPT/TIG" evidence="1">
    <location>
        <begin position="70"/>
        <end position="146"/>
    </location>
</feature>
<dbReference type="STRING" id="1325564.NSJP_2184"/>
<dbReference type="InterPro" id="IPR013783">
    <property type="entry name" value="Ig-like_fold"/>
</dbReference>
<dbReference type="EMBL" id="LT828648">
    <property type="protein sequence ID" value="SLM48356.1"/>
    <property type="molecule type" value="Genomic_DNA"/>
</dbReference>
<evidence type="ECO:0000313" key="2">
    <source>
        <dbReference type="EMBL" id="SLM48356.1"/>
    </source>
</evidence>
<dbReference type="AlphaFoldDB" id="A0A1W1I5S5"/>
<sequence>MQTWRSSGLMMMTLGGFILLAPVSTPRAEEDGKGAIVEGAGFTLYDMESIKGSDAEKLDKDPVCDRNKRPRIAKVEPDEAMPGDKVVISGENFGTKECFHTVTFSASPKAPVEYKFVNDTTIEATVPDAKAGMSFLIIVAGGGSAQSKPLLIKSK</sequence>
<proteinExistence type="predicted"/>
<accession>A0A1W1I5S5</accession>
<dbReference type="KEGG" id="nja:NSJP_2184"/>
<protein>
    <recommendedName>
        <fullName evidence="1">IPT/TIG domain-containing protein</fullName>
    </recommendedName>
</protein>